<organism evidence="5">
    <name type="scientific">Sipha flava</name>
    <name type="common">yellow sugarcane aphid</name>
    <dbReference type="NCBI Taxonomy" id="143950"/>
    <lineage>
        <taxon>Eukaryota</taxon>
        <taxon>Metazoa</taxon>
        <taxon>Ecdysozoa</taxon>
        <taxon>Arthropoda</taxon>
        <taxon>Hexapoda</taxon>
        <taxon>Insecta</taxon>
        <taxon>Pterygota</taxon>
        <taxon>Neoptera</taxon>
        <taxon>Paraneoptera</taxon>
        <taxon>Hemiptera</taxon>
        <taxon>Sternorrhyncha</taxon>
        <taxon>Aphidomorpha</taxon>
        <taxon>Aphidoidea</taxon>
        <taxon>Aphididae</taxon>
        <taxon>Sipha</taxon>
    </lineage>
</organism>
<dbReference type="SUPFAM" id="SSF54695">
    <property type="entry name" value="POZ domain"/>
    <property type="match status" value="1"/>
</dbReference>
<dbReference type="InterPro" id="IPR000210">
    <property type="entry name" value="BTB/POZ_dom"/>
</dbReference>
<dbReference type="FunFam" id="3.30.710.10:FF:000131">
    <property type="entry name" value="Blast:Broad-complex core protein isoform 6"/>
    <property type="match status" value="1"/>
</dbReference>
<protein>
    <submittedName>
        <fullName evidence="5">Protein bric-a-brac 2</fullName>
    </submittedName>
</protein>
<feature type="region of interest" description="Disordered" evidence="3">
    <location>
        <begin position="291"/>
        <end position="321"/>
    </location>
</feature>
<accession>A0A2S2PZH4</accession>
<name>A0A2S2PZH4_9HEMI</name>
<dbReference type="OrthoDB" id="6359816at2759"/>
<evidence type="ECO:0000256" key="1">
    <source>
        <dbReference type="ARBA" id="ARBA00004123"/>
    </source>
</evidence>
<dbReference type="PANTHER" id="PTHR23110:SF102">
    <property type="entry name" value="PIPSQUEAK, ISOFORM O"/>
    <property type="match status" value="1"/>
</dbReference>
<feature type="domain" description="BTB" evidence="4">
    <location>
        <begin position="33"/>
        <end position="99"/>
    </location>
</feature>
<dbReference type="Pfam" id="PF00651">
    <property type="entry name" value="BTB"/>
    <property type="match status" value="1"/>
</dbReference>
<evidence type="ECO:0000259" key="4">
    <source>
        <dbReference type="PROSITE" id="PS50097"/>
    </source>
</evidence>
<dbReference type="CDD" id="cd18315">
    <property type="entry name" value="BTB_POZ_BAB-like"/>
    <property type="match status" value="1"/>
</dbReference>
<dbReference type="GO" id="GO:0005634">
    <property type="term" value="C:nucleus"/>
    <property type="evidence" value="ECO:0007669"/>
    <property type="project" value="UniProtKB-SubCell"/>
</dbReference>
<comment type="subcellular location">
    <subcellularLocation>
        <location evidence="1">Nucleus</location>
    </subcellularLocation>
</comment>
<dbReference type="EMBL" id="GGMS01001591">
    <property type="protein sequence ID" value="MBY70794.1"/>
    <property type="molecule type" value="Transcribed_RNA"/>
</dbReference>
<dbReference type="Gene3D" id="3.30.710.10">
    <property type="entry name" value="Potassium Channel Kv1.1, Chain A"/>
    <property type="match status" value="1"/>
</dbReference>
<evidence type="ECO:0000256" key="2">
    <source>
        <dbReference type="ARBA" id="ARBA00023242"/>
    </source>
</evidence>
<dbReference type="InterPro" id="IPR051095">
    <property type="entry name" value="Dros_DevTransReg"/>
</dbReference>
<evidence type="ECO:0000313" key="5">
    <source>
        <dbReference type="EMBL" id="MBY70794.1"/>
    </source>
</evidence>
<sequence>MTVNGQHYCLRWNNYQSNMTSVFHQLLRNESFVDVTLACNESTLKAHKVVLSACSSYFQKLLMDNPCKHPTIILPYDICFNDLKFIIEFVYRGEIDVSQAELQSLLKTADQLKIKGLCEVPEDERDTSIVAEVTPLGPMKSGGRVFTKLQRRISPYSKKMSPNHMQQDQFNRSYYRIEQSGFAPINVDQENKSMSSIHCMTVATSTEDDEKEMKSTLTDLPVVILEPHPALNLQTQQQPQIVHIPISQQQLNHVTQHSNQSQLQQTAVQTHSQMLITSGSVMTVNEGDITPDIQPVGPRATPVSVKNNISPPSTPTHRDMAVGTSCSNDVSEVKFENTKFETLRTIDQSSDAIGIDRQHSSDHNINEEDNSMHTMMITPELLGLLPNSSSTGGTYNLLYNIRVIFLI</sequence>
<keyword evidence="2" id="KW-0539">Nucleus</keyword>
<dbReference type="PROSITE" id="PS50097">
    <property type="entry name" value="BTB"/>
    <property type="match status" value="1"/>
</dbReference>
<evidence type="ECO:0000256" key="3">
    <source>
        <dbReference type="SAM" id="MobiDB-lite"/>
    </source>
</evidence>
<gene>
    <name evidence="5" type="primary">bab2_2</name>
    <name evidence="5" type="ORF">g.40380</name>
</gene>
<dbReference type="InterPro" id="IPR011333">
    <property type="entry name" value="SKP1/BTB/POZ_sf"/>
</dbReference>
<dbReference type="SMART" id="SM00225">
    <property type="entry name" value="BTB"/>
    <property type="match status" value="1"/>
</dbReference>
<dbReference type="PANTHER" id="PTHR23110">
    <property type="entry name" value="BTB DOMAIN TRANSCRIPTION FACTOR"/>
    <property type="match status" value="1"/>
</dbReference>
<reference evidence="5" key="1">
    <citation type="submission" date="2018-04" db="EMBL/GenBank/DDBJ databases">
        <title>Transcriptome assembly of Sipha flava.</title>
        <authorList>
            <person name="Scully E.D."/>
            <person name="Geib S.M."/>
            <person name="Palmer N.A."/>
            <person name="Koch K."/>
            <person name="Bradshaw J."/>
            <person name="Heng-Moss T."/>
            <person name="Sarath G."/>
        </authorList>
    </citation>
    <scope>NUCLEOTIDE SEQUENCE</scope>
</reference>
<proteinExistence type="predicted"/>
<dbReference type="GO" id="GO:0006357">
    <property type="term" value="P:regulation of transcription by RNA polymerase II"/>
    <property type="evidence" value="ECO:0007669"/>
    <property type="project" value="TreeGrafter"/>
</dbReference>
<dbReference type="AlphaFoldDB" id="A0A2S2PZH4"/>